<evidence type="ECO:0000313" key="10">
    <source>
        <dbReference type="EMBL" id="KAK2079110.1"/>
    </source>
</evidence>
<feature type="transmembrane region" description="Helical" evidence="8">
    <location>
        <begin position="137"/>
        <end position="156"/>
    </location>
</feature>
<gene>
    <name evidence="10" type="ORF">QBZ16_002800</name>
</gene>
<feature type="domain" description="Phosphatidic acid phosphatase type 2/haloperoxidase" evidence="9">
    <location>
        <begin position="56"/>
        <end position="179"/>
    </location>
</feature>
<dbReference type="PANTHER" id="PTHR14969:SF28">
    <property type="entry name" value="DIHYDROSPHINGOSINE 1-PHOSPHATE PHOSPHATASE LCB3-RELATED"/>
    <property type="match status" value="1"/>
</dbReference>
<organism evidence="10 11">
    <name type="scientific">Prototheca wickerhamii</name>
    <dbReference type="NCBI Taxonomy" id="3111"/>
    <lineage>
        <taxon>Eukaryota</taxon>
        <taxon>Viridiplantae</taxon>
        <taxon>Chlorophyta</taxon>
        <taxon>core chlorophytes</taxon>
        <taxon>Trebouxiophyceae</taxon>
        <taxon>Chlorellales</taxon>
        <taxon>Chlorellaceae</taxon>
        <taxon>Prototheca</taxon>
    </lineage>
</organism>
<evidence type="ECO:0000256" key="5">
    <source>
        <dbReference type="ARBA" id="ARBA00022989"/>
    </source>
</evidence>
<keyword evidence="5 8" id="KW-1133">Transmembrane helix</keyword>
<feature type="transmembrane region" description="Helical" evidence="8">
    <location>
        <begin position="13"/>
        <end position="33"/>
    </location>
</feature>
<keyword evidence="4" id="KW-0256">Endoplasmic reticulum</keyword>
<evidence type="ECO:0000256" key="2">
    <source>
        <dbReference type="ARBA" id="ARBA00022692"/>
    </source>
</evidence>
<proteinExistence type="inferred from homology"/>
<comment type="caution">
    <text evidence="10">The sequence shown here is derived from an EMBL/GenBank/DDBJ whole genome shotgun (WGS) entry which is preliminary data.</text>
</comment>
<dbReference type="EMBL" id="JASFZW010000003">
    <property type="protein sequence ID" value="KAK2079110.1"/>
    <property type="molecule type" value="Genomic_DNA"/>
</dbReference>
<accession>A0AAD9ML39</accession>
<dbReference type="InterPro" id="IPR036938">
    <property type="entry name" value="PAP2/HPO_sf"/>
</dbReference>
<dbReference type="Gene3D" id="1.20.144.10">
    <property type="entry name" value="Phosphatidic acid phosphatase type 2/haloperoxidase"/>
    <property type="match status" value="1"/>
</dbReference>
<keyword evidence="2 8" id="KW-0812">Transmembrane</keyword>
<dbReference type="GO" id="GO:0005789">
    <property type="term" value="C:endoplasmic reticulum membrane"/>
    <property type="evidence" value="ECO:0007669"/>
    <property type="project" value="UniProtKB-SubCell"/>
</dbReference>
<evidence type="ECO:0000313" key="11">
    <source>
        <dbReference type="Proteomes" id="UP001255856"/>
    </source>
</evidence>
<keyword evidence="3" id="KW-0378">Hydrolase</keyword>
<dbReference type="Pfam" id="PF01569">
    <property type="entry name" value="PAP2"/>
    <property type="match status" value="1"/>
</dbReference>
<dbReference type="PANTHER" id="PTHR14969">
    <property type="entry name" value="SPHINGOSINE-1-PHOSPHATE PHOSPHOHYDROLASE"/>
    <property type="match status" value="1"/>
</dbReference>
<evidence type="ECO:0000256" key="4">
    <source>
        <dbReference type="ARBA" id="ARBA00022824"/>
    </source>
</evidence>
<dbReference type="GO" id="GO:0042392">
    <property type="term" value="F:sphingosine-1-phosphate phosphatase activity"/>
    <property type="evidence" value="ECO:0007669"/>
    <property type="project" value="TreeGrafter"/>
</dbReference>
<dbReference type="SUPFAM" id="SSF48317">
    <property type="entry name" value="Acid phosphatase/Vanadium-dependent haloperoxidase"/>
    <property type="match status" value="1"/>
</dbReference>
<evidence type="ECO:0000256" key="7">
    <source>
        <dbReference type="ARBA" id="ARBA00038324"/>
    </source>
</evidence>
<evidence type="ECO:0000256" key="1">
    <source>
        <dbReference type="ARBA" id="ARBA00004477"/>
    </source>
</evidence>
<reference evidence="10" key="1">
    <citation type="submission" date="2021-01" db="EMBL/GenBank/DDBJ databases">
        <authorList>
            <person name="Eckstrom K.M.E."/>
        </authorList>
    </citation>
    <scope>NUCLEOTIDE SEQUENCE</scope>
    <source>
        <strain evidence="10">UVCC 0001</strain>
    </source>
</reference>
<feature type="transmembrane region" description="Helical" evidence="8">
    <location>
        <begin position="163"/>
        <end position="182"/>
    </location>
</feature>
<comment type="subcellular location">
    <subcellularLocation>
        <location evidence="1">Endoplasmic reticulum membrane</location>
        <topology evidence="1">Multi-pass membrane protein</topology>
    </subcellularLocation>
</comment>
<sequence>MALDRLATQSLPVALWVALHHLAPAVFGLEGLAWNKAAQRLEHPWLTYLFDASSATVSVPFYMALSLYVGNALKDLVCGPRPFQTPFGATQVKCLGSTHEEARKNAQEYGMPSSHVLNSISFNFYAVHYLLRNGDPILYAAVMLWSGWIALSRLYLGLHAPVDIIAGAVAGLTIVGCAVTVDDYVIDFVTASPWAVPAVFGASLVLLRLHPRPLQYTPTYEFTTSFVGAASGISVGMASCWADLMAPGILIHTLPFGTLWLLRRVVVGLAAAAAAKEAGKKLAGVLLPILYRGFPVTLRACWQPPVADLGAKLRKGPAPDPAAAHTAGGRPWDVEITARYFSYFALAWMVSDPVPRLFQWAGW</sequence>
<protein>
    <recommendedName>
        <fullName evidence="9">Phosphatidic acid phosphatase type 2/haloperoxidase domain-containing protein</fullName>
    </recommendedName>
</protein>
<evidence type="ECO:0000259" key="9">
    <source>
        <dbReference type="SMART" id="SM00014"/>
    </source>
</evidence>
<feature type="transmembrane region" description="Helical" evidence="8">
    <location>
        <begin position="188"/>
        <end position="207"/>
    </location>
</feature>
<dbReference type="AlphaFoldDB" id="A0AAD9ML39"/>
<name>A0AAD9ML39_PROWI</name>
<keyword evidence="6 8" id="KW-0472">Membrane</keyword>
<feature type="transmembrane region" description="Helical" evidence="8">
    <location>
        <begin position="45"/>
        <end position="65"/>
    </location>
</feature>
<evidence type="ECO:0000256" key="8">
    <source>
        <dbReference type="SAM" id="Phobius"/>
    </source>
</evidence>
<keyword evidence="11" id="KW-1185">Reference proteome</keyword>
<dbReference type="InterPro" id="IPR000326">
    <property type="entry name" value="PAP2/HPO"/>
</dbReference>
<dbReference type="Proteomes" id="UP001255856">
    <property type="component" value="Unassembled WGS sequence"/>
</dbReference>
<evidence type="ECO:0000256" key="6">
    <source>
        <dbReference type="ARBA" id="ARBA00023136"/>
    </source>
</evidence>
<dbReference type="SMART" id="SM00014">
    <property type="entry name" value="acidPPc"/>
    <property type="match status" value="1"/>
</dbReference>
<evidence type="ECO:0000256" key="3">
    <source>
        <dbReference type="ARBA" id="ARBA00022801"/>
    </source>
</evidence>
<comment type="similarity">
    <text evidence="7">Belongs to the type 2 lipid phosphate phosphatase family.</text>
</comment>